<keyword evidence="5" id="KW-1185">Reference proteome</keyword>
<dbReference type="InterPro" id="IPR013783">
    <property type="entry name" value="Ig-like_fold"/>
</dbReference>
<feature type="region of interest" description="Disordered" evidence="2">
    <location>
        <begin position="704"/>
        <end position="733"/>
    </location>
</feature>
<dbReference type="SUPFAM" id="SSF49265">
    <property type="entry name" value="Fibronectin type III"/>
    <property type="match status" value="3"/>
</dbReference>
<organism evidence="5">
    <name type="scientific">Chlorella variabilis</name>
    <name type="common">Green alga</name>
    <dbReference type="NCBI Taxonomy" id="554065"/>
    <lineage>
        <taxon>Eukaryota</taxon>
        <taxon>Viridiplantae</taxon>
        <taxon>Chlorophyta</taxon>
        <taxon>core chlorophytes</taxon>
        <taxon>Trebouxiophyceae</taxon>
        <taxon>Chlorellales</taxon>
        <taxon>Chlorellaceae</taxon>
        <taxon>Chlorella clade</taxon>
        <taxon>Chlorella</taxon>
    </lineage>
</organism>
<feature type="domain" description="Fibronectin type-III" evidence="3">
    <location>
        <begin position="998"/>
        <end position="1089"/>
    </location>
</feature>
<dbReference type="EMBL" id="GL433891">
    <property type="protein sequence ID" value="EFN50661.1"/>
    <property type="molecule type" value="Genomic_DNA"/>
</dbReference>
<proteinExistence type="predicted"/>
<evidence type="ECO:0000313" key="5">
    <source>
        <dbReference type="Proteomes" id="UP000008141"/>
    </source>
</evidence>
<reference evidence="4 5" key="1">
    <citation type="journal article" date="2010" name="Plant Cell">
        <title>The Chlorella variabilis NC64A genome reveals adaptation to photosymbiosis, coevolution with viruses, and cryptic sex.</title>
        <authorList>
            <person name="Blanc G."/>
            <person name="Duncan G."/>
            <person name="Agarkova I."/>
            <person name="Borodovsky M."/>
            <person name="Gurnon J."/>
            <person name="Kuo A."/>
            <person name="Lindquist E."/>
            <person name="Lucas S."/>
            <person name="Pangilinan J."/>
            <person name="Polle J."/>
            <person name="Salamov A."/>
            <person name="Terry A."/>
            <person name="Yamada T."/>
            <person name="Dunigan D.D."/>
            <person name="Grigoriev I.V."/>
            <person name="Claverie J.M."/>
            <person name="Van Etten J.L."/>
        </authorList>
    </citation>
    <scope>NUCLEOTIDE SEQUENCE [LARGE SCALE GENOMIC DNA]</scope>
    <source>
        <strain evidence="4 5">NC64A</strain>
    </source>
</reference>
<feature type="domain" description="Fibronectin type-III" evidence="3">
    <location>
        <begin position="472"/>
        <end position="565"/>
    </location>
</feature>
<accession>E1ZU34</accession>
<dbReference type="PANTHER" id="PTHR46708:SF2">
    <property type="entry name" value="FIBRONECTIN TYPE-III DOMAIN-CONTAINING PROTEIN"/>
    <property type="match status" value="1"/>
</dbReference>
<dbReference type="PROSITE" id="PS50853">
    <property type="entry name" value="FN3"/>
    <property type="match status" value="3"/>
</dbReference>
<dbReference type="InterPro" id="IPR036116">
    <property type="entry name" value="FN3_sf"/>
</dbReference>
<sequence length="1225" mass="127744">MAYKNTLMRMAPGSTILPVAIEPDDTGQSIHTVALFPGSVAAGVVAAQQLAAKLRAGGLNAYFDQRKFGRVHAEVVADPYLADSTGDTIPSLPGSRPVAMITVKWYDLPPDQVTAQKRKAYVAAIQKLVPGSLVTYKTHLDDGDWTGAGGNPALQKLAMDTLMSNAAPTTLAKALNTMRTRPASFGQMASDDGYAVRWVPDSSFVSPCDVRTTLTLTGIIVYAPSCTRQLVTAYLAALKTKLPSDVVTSVVSAMHVSSGCSVVTSSAYPGSQQGAAMDLAGRLVPSNYPLNGTVFGAGSKTPVFFAEGAAATGQQRGMVTARHLLLDAAAAMSPTTGKASATPIPGSAFAKYEYKLQPVNCAPGKSCPTLTFTFATADAYFSGLSPGTTYKVTVTGISQNGERTEGLGTQARVQFTTPAGFMLTSATATGPTTGAATATAPAGAFFKYNVTVEGISKTGQRTAGQNTLQFTTPASVHLESAQATSSTTATATATTQPAGAFPQYMYSLRKLGCITCKSLNFPSSTATVKLNGLEPGAMYNVTVEGISKTGQRTPGDNMLQLTMPAGLRLTQAKATGYTTGTATATALPSDAFTKFVFTVTKARCTVPPCPTLAFTSRAPSNQLTGLEPGTKYNVTVLGVTKTGQRTKGANMMQLTTYMFTVKKALCPGCPKLEFNSSTRMGTFTGLAPNTAYAVTVAGVDWSGRRTQGSNSLQFKTPTKSAPPPPPTPTLKLTSARATTPTTAIATASPQPPGAFVKYNVTVAGMDKSGRKTQGINMLQFKTLDAQRPPPRPTPAPGLNLTEARGLNPTRGMARVSEKPAGYFAQFIFTVKKAACPSCPALHFTSNITLGVFSGLTPNTTYQVTVVGVDKRGQRTPGSNALQFRTPASGFLRTPPSPPPVAPKSLRLISADATSPTSGTATAQPQPAGAFVKYIFTLQEVACPSCEPLAFSSTTSVGIFTGLKPNTKYKVTVVGQDSTGGTTAGSNMVSLTTQPFSEGPSINGTESVTATSGIIDLLPPSGLTCARFIVEMCPMPRAVAPCFNRTCTSPKCFVDGLQPGTVYGVTAVCREGNGQETGWGDEGTLTTLPALSMKSAAATGPFTGTAAAEPQPSSAFKEYIFTLKEAACPSCVALVVRSNTSVVTFTDLKPNIQYNVTVNGVDTSGSTITGSGMAQLTTQVASPPVPPPSGICPGYQQHLWHGHGHSPSRWKLHRVHFHGTTFVRRA</sequence>
<evidence type="ECO:0000256" key="1">
    <source>
        <dbReference type="ARBA" id="ARBA00022737"/>
    </source>
</evidence>
<dbReference type="Gene3D" id="2.60.40.10">
    <property type="entry name" value="Immunoglobulins"/>
    <property type="match status" value="1"/>
</dbReference>
<evidence type="ECO:0000259" key="3">
    <source>
        <dbReference type="PROSITE" id="PS50853"/>
    </source>
</evidence>
<dbReference type="RefSeq" id="XP_005842778.1">
    <property type="nucleotide sequence ID" value="XM_005842719.1"/>
</dbReference>
<dbReference type="Proteomes" id="UP000008141">
    <property type="component" value="Unassembled WGS sequence"/>
</dbReference>
<evidence type="ECO:0000313" key="4">
    <source>
        <dbReference type="EMBL" id="EFN50661.1"/>
    </source>
</evidence>
<feature type="domain" description="Fibronectin type-III" evidence="3">
    <location>
        <begin position="901"/>
        <end position="995"/>
    </location>
</feature>
<evidence type="ECO:0000256" key="2">
    <source>
        <dbReference type="SAM" id="MobiDB-lite"/>
    </source>
</evidence>
<dbReference type="InParanoid" id="E1ZU34"/>
<feature type="region of interest" description="Disordered" evidence="2">
    <location>
        <begin position="784"/>
        <end position="805"/>
    </location>
</feature>
<dbReference type="InterPro" id="IPR050991">
    <property type="entry name" value="ECM_Regulatory_Proteins"/>
</dbReference>
<keyword evidence="1" id="KW-0677">Repeat</keyword>
<dbReference type="OrthoDB" id="519031at2759"/>
<gene>
    <name evidence="4" type="ORF">CHLNCDRAFT_143994</name>
</gene>
<dbReference type="GeneID" id="17350094"/>
<protein>
    <recommendedName>
        <fullName evidence="3">Fibronectin type-III domain-containing protein</fullName>
    </recommendedName>
</protein>
<dbReference type="PANTHER" id="PTHR46708">
    <property type="entry name" value="TENASCIN"/>
    <property type="match status" value="1"/>
</dbReference>
<dbReference type="KEGG" id="cvr:CHLNCDRAFT_143994"/>
<dbReference type="SMART" id="SM00060">
    <property type="entry name" value="FN3"/>
    <property type="match status" value="7"/>
</dbReference>
<dbReference type="AlphaFoldDB" id="E1ZU34"/>
<feature type="compositionally biased region" description="Polar residues" evidence="2">
    <location>
        <begin position="704"/>
        <end position="715"/>
    </location>
</feature>
<feature type="region of interest" description="Disordered" evidence="2">
    <location>
        <begin position="873"/>
        <end position="899"/>
    </location>
</feature>
<name>E1ZU34_CHLVA</name>
<dbReference type="InterPro" id="IPR003961">
    <property type="entry name" value="FN3_dom"/>
</dbReference>